<dbReference type="Proteomes" id="UP000516173">
    <property type="component" value="Chromosome"/>
</dbReference>
<reference evidence="2 3" key="1">
    <citation type="submission" date="2020-08" db="EMBL/GenBank/DDBJ databases">
        <title>Genome Sequencing of Nocardia wallacei strain FMUON74 and assembly.</title>
        <authorList>
            <person name="Toyokawa M."/>
            <person name="Uesaka K."/>
        </authorList>
    </citation>
    <scope>NUCLEOTIDE SEQUENCE [LARGE SCALE GENOMIC DNA]</scope>
    <source>
        <strain evidence="2 3">FMUON74</strain>
    </source>
</reference>
<feature type="transmembrane region" description="Helical" evidence="1">
    <location>
        <begin position="55"/>
        <end position="74"/>
    </location>
</feature>
<gene>
    <name evidence="2" type="ORF">NWFMUON74_61200</name>
</gene>
<keyword evidence="1" id="KW-1133">Transmembrane helix</keyword>
<keyword evidence="1" id="KW-0472">Membrane</keyword>
<keyword evidence="1" id="KW-0812">Transmembrane</keyword>
<protein>
    <submittedName>
        <fullName evidence="2">Uncharacterized protein</fullName>
    </submittedName>
</protein>
<accession>A0A7G1KSW9</accession>
<sequence>MIRARKRSGAARFVRGIGRGLLVWLACIAVLTYFIGPLALETWLLPSPSETGHDWPIAVLVGTFVLQWSLVIGISREFM</sequence>
<proteinExistence type="predicted"/>
<name>A0A7G1KSW9_9NOCA</name>
<keyword evidence="3" id="KW-1185">Reference proteome</keyword>
<feature type="transmembrane region" description="Helical" evidence="1">
    <location>
        <begin position="21"/>
        <end position="40"/>
    </location>
</feature>
<dbReference type="EMBL" id="AP023396">
    <property type="protein sequence ID" value="BCK58348.1"/>
    <property type="molecule type" value="Genomic_DNA"/>
</dbReference>
<organism evidence="2 3">
    <name type="scientific">Nocardia wallacei</name>
    <dbReference type="NCBI Taxonomy" id="480035"/>
    <lineage>
        <taxon>Bacteria</taxon>
        <taxon>Bacillati</taxon>
        <taxon>Actinomycetota</taxon>
        <taxon>Actinomycetes</taxon>
        <taxon>Mycobacteriales</taxon>
        <taxon>Nocardiaceae</taxon>
        <taxon>Nocardia</taxon>
    </lineage>
</organism>
<evidence type="ECO:0000256" key="1">
    <source>
        <dbReference type="SAM" id="Phobius"/>
    </source>
</evidence>
<dbReference type="KEGG" id="nwl:NWFMUON74_61200"/>
<dbReference type="AlphaFoldDB" id="A0A7G1KSW9"/>
<evidence type="ECO:0000313" key="2">
    <source>
        <dbReference type="EMBL" id="BCK58348.1"/>
    </source>
</evidence>
<evidence type="ECO:0000313" key="3">
    <source>
        <dbReference type="Proteomes" id="UP000516173"/>
    </source>
</evidence>